<evidence type="ECO:0000313" key="7">
    <source>
        <dbReference type="Proteomes" id="UP000824265"/>
    </source>
</evidence>
<feature type="transmembrane region" description="Helical" evidence="4">
    <location>
        <begin position="125"/>
        <end position="143"/>
    </location>
</feature>
<dbReference type="AlphaFoldDB" id="A0A9D1UBD6"/>
<feature type="transmembrane region" description="Helical" evidence="4">
    <location>
        <begin position="78"/>
        <end position="96"/>
    </location>
</feature>
<dbReference type="SUPFAM" id="SSF58104">
    <property type="entry name" value="Methyl-accepting chemotaxis protein (MCP) signaling domain"/>
    <property type="match status" value="1"/>
</dbReference>
<protein>
    <submittedName>
        <fullName evidence="6">Chemotaxis protein</fullName>
    </submittedName>
</protein>
<organism evidence="6 7">
    <name type="scientific">Candidatus Acetatifactor stercoripullorum</name>
    <dbReference type="NCBI Taxonomy" id="2838414"/>
    <lineage>
        <taxon>Bacteria</taxon>
        <taxon>Bacillati</taxon>
        <taxon>Bacillota</taxon>
        <taxon>Clostridia</taxon>
        <taxon>Lachnospirales</taxon>
        <taxon>Lachnospiraceae</taxon>
        <taxon>Acetatifactor</taxon>
    </lineage>
</organism>
<dbReference type="GO" id="GO:0006935">
    <property type="term" value="P:chemotaxis"/>
    <property type="evidence" value="ECO:0007669"/>
    <property type="project" value="InterPro"/>
</dbReference>
<dbReference type="Proteomes" id="UP000824265">
    <property type="component" value="Unassembled WGS sequence"/>
</dbReference>
<keyword evidence="4" id="KW-0812">Transmembrane</keyword>
<proteinExistence type="inferred from homology"/>
<dbReference type="PANTHER" id="PTHR32089:SF112">
    <property type="entry name" value="LYSOZYME-LIKE PROTEIN-RELATED"/>
    <property type="match status" value="1"/>
</dbReference>
<evidence type="ECO:0000256" key="4">
    <source>
        <dbReference type="SAM" id="Phobius"/>
    </source>
</evidence>
<reference evidence="6" key="2">
    <citation type="submission" date="2021-04" db="EMBL/GenBank/DDBJ databases">
        <authorList>
            <person name="Gilroy R."/>
        </authorList>
    </citation>
    <scope>NUCLEOTIDE SEQUENCE</scope>
    <source>
        <strain evidence="6">CHK195-6426</strain>
    </source>
</reference>
<dbReference type="PROSITE" id="PS50111">
    <property type="entry name" value="CHEMOTAXIS_TRANSDUC_2"/>
    <property type="match status" value="1"/>
</dbReference>
<evidence type="ECO:0000256" key="1">
    <source>
        <dbReference type="ARBA" id="ARBA00023224"/>
    </source>
</evidence>
<keyword evidence="4" id="KW-0472">Membrane</keyword>
<comment type="similarity">
    <text evidence="2">Belongs to the methyl-accepting chemotaxis (MCP) protein family.</text>
</comment>
<dbReference type="GO" id="GO:0004888">
    <property type="term" value="F:transmembrane signaling receptor activity"/>
    <property type="evidence" value="ECO:0007669"/>
    <property type="project" value="InterPro"/>
</dbReference>
<feature type="domain" description="Methyl-accepting transducer" evidence="5">
    <location>
        <begin position="216"/>
        <end position="466"/>
    </location>
</feature>
<reference evidence="6" key="1">
    <citation type="journal article" date="2021" name="PeerJ">
        <title>Extensive microbial diversity within the chicken gut microbiome revealed by metagenomics and culture.</title>
        <authorList>
            <person name="Gilroy R."/>
            <person name="Ravi A."/>
            <person name="Getino M."/>
            <person name="Pursley I."/>
            <person name="Horton D.L."/>
            <person name="Alikhan N.F."/>
            <person name="Baker D."/>
            <person name="Gharbi K."/>
            <person name="Hall N."/>
            <person name="Watson M."/>
            <person name="Adriaenssens E.M."/>
            <person name="Foster-Nyarko E."/>
            <person name="Jarju S."/>
            <person name="Secka A."/>
            <person name="Antonio M."/>
            <person name="Oren A."/>
            <person name="Chaudhuri R.R."/>
            <person name="La Ragione R."/>
            <person name="Hildebrand F."/>
            <person name="Pallen M.J."/>
        </authorList>
    </citation>
    <scope>NUCLEOTIDE SEQUENCE</scope>
    <source>
        <strain evidence="6">CHK195-6426</strain>
    </source>
</reference>
<dbReference type="GO" id="GO:0016020">
    <property type="term" value="C:membrane"/>
    <property type="evidence" value="ECO:0007669"/>
    <property type="project" value="InterPro"/>
</dbReference>
<dbReference type="EMBL" id="DXGH01000033">
    <property type="protein sequence ID" value="HIW81043.1"/>
    <property type="molecule type" value="Genomic_DNA"/>
</dbReference>
<dbReference type="Gene3D" id="1.10.287.950">
    <property type="entry name" value="Methyl-accepting chemotaxis protein"/>
    <property type="match status" value="1"/>
</dbReference>
<name>A0A9D1UBD6_9FIRM</name>
<comment type="caution">
    <text evidence="6">The sequence shown here is derived from an EMBL/GenBank/DDBJ whole genome shotgun (WGS) entry which is preliminary data.</text>
</comment>
<sequence>MNPENNYSYNNASMRFRKMNGLYILASSLLWCMFLVYLLMKLLIQNISSATAYGNTVFVLIFLTVGLILYFRNKESARLKLFVSIAIGLEFLLLGVQTNAEFIYYAVIIILALQIPYYDHKCYRIICIAYAVLFTLVSTVRMVKGESVMDIDSLCRSVCLYIIFFVLCKVSSVSKLFSDHALGSLQEQSQRQKTMLDHILDISKTVQEQTAASDTQVNELVDAATKTAQSMKEISSATSTTAQSIEEQNNMTQTIQEAINETQERSKKMVEVATQSNESIQNNMKVMDDLKEQSAKIADTNHAVTQSMARLQDKTKEVENIAGMILQISSQTNLLALNASIESARAGEAGRGFAVVADQIRQLAEQTKSSTEEITRITSELNANAKEVVVSVDSSLEETKLQNENILTAAESFTVLNNNMTSLIEDISAIDEQISGLAHSNNRIVDNISQLSASTQEVTASAEQVQEMSERNLIHAEGVRTAIQNVQNKIDEIKDYL</sequence>
<feature type="transmembrane region" description="Helical" evidence="4">
    <location>
        <begin position="102"/>
        <end position="118"/>
    </location>
</feature>
<dbReference type="InterPro" id="IPR004090">
    <property type="entry name" value="Chemotax_Me-accpt_rcpt"/>
</dbReference>
<dbReference type="Pfam" id="PF00015">
    <property type="entry name" value="MCPsignal"/>
    <property type="match status" value="1"/>
</dbReference>
<feature type="transmembrane region" description="Helical" evidence="4">
    <location>
        <begin position="52"/>
        <end position="71"/>
    </location>
</feature>
<feature type="transmembrane region" description="Helical" evidence="4">
    <location>
        <begin position="21"/>
        <end position="40"/>
    </location>
</feature>
<dbReference type="SMART" id="SM00283">
    <property type="entry name" value="MA"/>
    <property type="match status" value="1"/>
</dbReference>
<accession>A0A9D1UBD6</accession>
<gene>
    <name evidence="6" type="ORF">H9742_05850</name>
</gene>
<dbReference type="InterPro" id="IPR004089">
    <property type="entry name" value="MCPsignal_dom"/>
</dbReference>
<evidence type="ECO:0000313" key="6">
    <source>
        <dbReference type="EMBL" id="HIW81043.1"/>
    </source>
</evidence>
<dbReference type="GO" id="GO:0007165">
    <property type="term" value="P:signal transduction"/>
    <property type="evidence" value="ECO:0007669"/>
    <property type="project" value="UniProtKB-KW"/>
</dbReference>
<dbReference type="PANTHER" id="PTHR32089">
    <property type="entry name" value="METHYL-ACCEPTING CHEMOTAXIS PROTEIN MCPB"/>
    <property type="match status" value="1"/>
</dbReference>
<keyword evidence="1 3" id="KW-0807">Transducer</keyword>
<evidence type="ECO:0000256" key="2">
    <source>
        <dbReference type="ARBA" id="ARBA00029447"/>
    </source>
</evidence>
<evidence type="ECO:0000256" key="3">
    <source>
        <dbReference type="PROSITE-ProRule" id="PRU00284"/>
    </source>
</evidence>
<dbReference type="PRINTS" id="PR00260">
    <property type="entry name" value="CHEMTRNSDUCR"/>
</dbReference>
<evidence type="ECO:0000259" key="5">
    <source>
        <dbReference type="PROSITE" id="PS50111"/>
    </source>
</evidence>
<keyword evidence="4" id="KW-1133">Transmembrane helix</keyword>